<protein>
    <submittedName>
        <fullName evidence="7">HyaD/HybD family hydrogenase maturation endopeptidase</fullName>
    </submittedName>
</protein>
<evidence type="ECO:0000256" key="1">
    <source>
        <dbReference type="ARBA" id="ARBA00006814"/>
    </source>
</evidence>
<evidence type="ECO:0000313" key="8">
    <source>
        <dbReference type="Proteomes" id="UP000715095"/>
    </source>
</evidence>
<dbReference type="PANTHER" id="PTHR30302:SF1">
    <property type="entry name" value="HYDROGENASE 2 MATURATION PROTEASE"/>
    <property type="match status" value="1"/>
</dbReference>
<accession>A0ABS2DQJ6</accession>
<evidence type="ECO:0000256" key="3">
    <source>
        <dbReference type="ARBA" id="ARBA00022670"/>
    </source>
</evidence>
<keyword evidence="6" id="KW-0378">Hydrolase</keyword>
<keyword evidence="8" id="KW-1185">Reference proteome</keyword>
<name>A0ABS2DQJ6_9BURK</name>
<organism evidence="7 8">
    <name type="scientific">Sutterella massiliensis</name>
    <dbReference type="NCBI Taxonomy" id="1816689"/>
    <lineage>
        <taxon>Bacteria</taxon>
        <taxon>Pseudomonadati</taxon>
        <taxon>Pseudomonadota</taxon>
        <taxon>Betaproteobacteria</taxon>
        <taxon>Burkholderiales</taxon>
        <taxon>Sutterellaceae</taxon>
        <taxon>Sutterella</taxon>
    </lineage>
</organism>
<dbReference type="PANTHER" id="PTHR30302">
    <property type="entry name" value="HYDROGENASE 1 MATURATION PROTEASE"/>
    <property type="match status" value="1"/>
</dbReference>
<keyword evidence="5" id="KW-0064">Aspartyl protease</keyword>
<reference evidence="7 8" key="1">
    <citation type="journal article" date="2021" name="Sci. Rep.">
        <title>The distribution of antibiotic resistance genes in chicken gut microbiota commensals.</title>
        <authorList>
            <person name="Juricova H."/>
            <person name="Matiasovicova J."/>
            <person name="Kubasova T."/>
            <person name="Cejkova D."/>
            <person name="Rychlik I."/>
        </authorList>
    </citation>
    <scope>NUCLEOTIDE SEQUENCE [LARGE SCALE GENOMIC DNA]</scope>
    <source>
        <strain evidence="7 8">An829</strain>
    </source>
</reference>
<dbReference type="NCBIfam" id="TIGR00140">
    <property type="entry name" value="hupD"/>
    <property type="match status" value="1"/>
</dbReference>
<comment type="caution">
    <text evidence="7">The sequence shown here is derived from an EMBL/GenBank/DDBJ whole genome shotgun (WGS) entry which is preliminary data.</text>
</comment>
<comment type="similarity">
    <text evidence="1">Belongs to the peptidase A31 family.</text>
</comment>
<dbReference type="Gene3D" id="3.40.50.1450">
    <property type="entry name" value="HybD-like"/>
    <property type="match status" value="1"/>
</dbReference>
<keyword evidence="3" id="KW-0645">Protease</keyword>
<dbReference type="InterPro" id="IPR023430">
    <property type="entry name" value="Pept_HybD-like_dom_sf"/>
</dbReference>
<sequence>MQTTGSEAGLRTFAREVLVLGIGNILWADEGFGPRAAEAFHQAFRPVEGVDVMDGGTLGGFLINEITSSRRILVFDCCDFHLAPGYLGVLRGDEVGVWSSTKISPHQTGFNDLLATAAMLDASPQEVAVVGVQPEELNDYGGSLTPRVKARISEALEEAAAILKEWGFALERRADGETVAPLAEAVLTMNAYEADRPSDADACRLGDERFMRLAAGAAMDPLGEADHKDGGR</sequence>
<keyword evidence="4" id="KW-0479">Metal-binding</keyword>
<evidence type="ECO:0000256" key="6">
    <source>
        <dbReference type="ARBA" id="ARBA00022801"/>
    </source>
</evidence>
<dbReference type="Pfam" id="PF01750">
    <property type="entry name" value="HycI"/>
    <property type="match status" value="1"/>
</dbReference>
<proteinExistence type="inferred from homology"/>
<dbReference type="Proteomes" id="UP000715095">
    <property type="component" value="Unassembled WGS sequence"/>
</dbReference>
<gene>
    <name evidence="7" type="ORF">H6A60_03840</name>
</gene>
<evidence type="ECO:0000256" key="4">
    <source>
        <dbReference type="ARBA" id="ARBA00022723"/>
    </source>
</evidence>
<dbReference type="InterPro" id="IPR004419">
    <property type="entry name" value="Pept_A31_hyd_express"/>
</dbReference>
<keyword evidence="2" id="KW-0533">Nickel</keyword>
<dbReference type="CDD" id="cd06062">
    <property type="entry name" value="H2MP_MemB-H2up"/>
    <property type="match status" value="1"/>
</dbReference>
<dbReference type="EMBL" id="JACJJC010000004">
    <property type="protein sequence ID" value="MBM6703619.1"/>
    <property type="molecule type" value="Genomic_DNA"/>
</dbReference>
<dbReference type="InterPro" id="IPR000671">
    <property type="entry name" value="Peptidase_A31"/>
</dbReference>
<evidence type="ECO:0000313" key="7">
    <source>
        <dbReference type="EMBL" id="MBM6703619.1"/>
    </source>
</evidence>
<dbReference type="NCBIfam" id="TIGR00072">
    <property type="entry name" value="hydrog_prot"/>
    <property type="match status" value="1"/>
</dbReference>
<dbReference type="PRINTS" id="PR00446">
    <property type="entry name" value="HYDRGNUPTAKE"/>
</dbReference>
<evidence type="ECO:0000256" key="5">
    <source>
        <dbReference type="ARBA" id="ARBA00022750"/>
    </source>
</evidence>
<evidence type="ECO:0000256" key="2">
    <source>
        <dbReference type="ARBA" id="ARBA00022596"/>
    </source>
</evidence>
<dbReference type="RefSeq" id="WP_205102090.1">
    <property type="nucleotide sequence ID" value="NZ_JACJJC010000004.1"/>
</dbReference>
<dbReference type="SUPFAM" id="SSF53163">
    <property type="entry name" value="HybD-like"/>
    <property type="match status" value="1"/>
</dbReference>